<gene>
    <name evidence="2" type="ORF">CAEBREN_03835</name>
</gene>
<accession>G0MYI8</accession>
<dbReference type="HOGENOM" id="CLU_1579881_0_0_1"/>
<organism evidence="3">
    <name type="scientific">Caenorhabditis brenneri</name>
    <name type="common">Nematode worm</name>
    <dbReference type="NCBI Taxonomy" id="135651"/>
    <lineage>
        <taxon>Eukaryota</taxon>
        <taxon>Metazoa</taxon>
        <taxon>Ecdysozoa</taxon>
        <taxon>Nematoda</taxon>
        <taxon>Chromadorea</taxon>
        <taxon>Rhabditida</taxon>
        <taxon>Rhabditina</taxon>
        <taxon>Rhabditomorpha</taxon>
        <taxon>Rhabditoidea</taxon>
        <taxon>Rhabditidae</taxon>
        <taxon>Peloderinae</taxon>
        <taxon>Caenorhabditis</taxon>
    </lineage>
</organism>
<dbReference type="eggNOG" id="ENOG502R11Q">
    <property type="taxonomic scope" value="Eukaryota"/>
</dbReference>
<dbReference type="Proteomes" id="UP000008068">
    <property type="component" value="Unassembled WGS sequence"/>
</dbReference>
<protein>
    <submittedName>
        <fullName evidence="2">Uncharacterized protein</fullName>
    </submittedName>
</protein>
<dbReference type="EMBL" id="GL379820">
    <property type="protein sequence ID" value="EGT47586.1"/>
    <property type="molecule type" value="Genomic_DNA"/>
</dbReference>
<evidence type="ECO:0000313" key="2">
    <source>
        <dbReference type="EMBL" id="EGT47586.1"/>
    </source>
</evidence>
<evidence type="ECO:0000313" key="3">
    <source>
        <dbReference type="Proteomes" id="UP000008068"/>
    </source>
</evidence>
<reference evidence="3" key="1">
    <citation type="submission" date="2011-07" db="EMBL/GenBank/DDBJ databases">
        <authorList>
            <consortium name="Caenorhabditis brenneri Sequencing and Analysis Consortium"/>
            <person name="Wilson R.K."/>
        </authorList>
    </citation>
    <scope>NUCLEOTIDE SEQUENCE [LARGE SCALE GENOMIC DNA]</scope>
    <source>
        <strain evidence="3">PB2801</strain>
    </source>
</reference>
<feature type="compositionally biased region" description="Basic and acidic residues" evidence="1">
    <location>
        <begin position="137"/>
        <end position="156"/>
    </location>
</feature>
<dbReference type="OrthoDB" id="5874242at2759"/>
<feature type="region of interest" description="Disordered" evidence="1">
    <location>
        <begin position="130"/>
        <end position="156"/>
    </location>
</feature>
<dbReference type="AlphaFoldDB" id="G0MYI8"/>
<evidence type="ECO:0000256" key="1">
    <source>
        <dbReference type="SAM" id="MobiDB-lite"/>
    </source>
</evidence>
<name>G0MYI8_CAEBE</name>
<keyword evidence="3" id="KW-1185">Reference proteome</keyword>
<dbReference type="FunCoup" id="G0MYI8">
    <property type="interactions" value="1092"/>
</dbReference>
<sequence>MDICKNEQLEAICNYALALRRSDKSDCFDMYILGHVDPDTMSACIIHNNEHHDGCTYTQLGHMTRILDARTAYLDQQYKKNILQLTEKHVDQYNYRKLVEKYGPGHTILQYGSDVIAKVAQDLKRELQSVQETTVENSDKKKSEEQEKVAASKDKNPVSALYHAPIILD</sequence>
<dbReference type="InParanoid" id="G0MYI8"/>
<proteinExistence type="predicted"/>